<keyword evidence="3" id="KW-1185">Reference proteome</keyword>
<proteinExistence type="predicted"/>
<dbReference type="PANTHER" id="PTHR47829:SF1">
    <property type="entry name" value="HAD FAMILY PHOSPHATASE"/>
    <property type="match status" value="1"/>
</dbReference>
<feature type="domain" description="Aminoglycoside phosphotransferase" evidence="1">
    <location>
        <begin position="40"/>
        <end position="270"/>
    </location>
</feature>
<dbReference type="InterPro" id="IPR052898">
    <property type="entry name" value="ACAD10-like"/>
</dbReference>
<comment type="caution">
    <text evidence="2">The sequence shown here is derived from an EMBL/GenBank/DDBJ whole genome shotgun (WGS) entry which is preliminary data.</text>
</comment>
<dbReference type="PANTHER" id="PTHR47829">
    <property type="entry name" value="HYDROLASE, PUTATIVE (AFU_ORTHOLOGUE AFUA_1G12880)-RELATED"/>
    <property type="match status" value="1"/>
</dbReference>
<dbReference type="GO" id="GO:0016740">
    <property type="term" value="F:transferase activity"/>
    <property type="evidence" value="ECO:0007669"/>
    <property type="project" value="UniProtKB-KW"/>
</dbReference>
<dbReference type="RefSeq" id="WP_123591968.1">
    <property type="nucleotide sequence ID" value="NZ_AYKH01000044.1"/>
</dbReference>
<dbReference type="CDD" id="cd05154">
    <property type="entry name" value="ACAD10_11_N-like"/>
    <property type="match status" value="1"/>
</dbReference>
<reference evidence="2 3" key="1">
    <citation type="submission" date="2013-10" db="EMBL/GenBank/DDBJ databases">
        <title>Salinisphaera orenii MK-B5 Genome Sequencing.</title>
        <authorList>
            <person name="Lai Q."/>
            <person name="Li C."/>
            <person name="Shao Z."/>
        </authorList>
    </citation>
    <scope>NUCLEOTIDE SEQUENCE [LARGE SCALE GENOMIC DNA]</scope>
    <source>
        <strain evidence="2 3">MK-B5</strain>
    </source>
</reference>
<dbReference type="InterPro" id="IPR011009">
    <property type="entry name" value="Kinase-like_dom_sf"/>
</dbReference>
<dbReference type="EMBL" id="AYKH01000044">
    <property type="protein sequence ID" value="ROO24027.1"/>
    <property type="molecule type" value="Genomic_DNA"/>
</dbReference>
<dbReference type="Gene3D" id="3.90.1200.10">
    <property type="match status" value="1"/>
</dbReference>
<dbReference type="Pfam" id="PF01636">
    <property type="entry name" value="APH"/>
    <property type="match status" value="1"/>
</dbReference>
<protein>
    <submittedName>
        <fullName evidence="2">Aminoglycoside phosphotransferase</fullName>
    </submittedName>
</protein>
<gene>
    <name evidence="2" type="ORF">SAOR_16495</name>
</gene>
<dbReference type="SUPFAM" id="SSF56112">
    <property type="entry name" value="Protein kinase-like (PK-like)"/>
    <property type="match status" value="1"/>
</dbReference>
<dbReference type="Gene3D" id="3.30.200.20">
    <property type="entry name" value="Phosphorylase Kinase, domain 1"/>
    <property type="match status" value="1"/>
</dbReference>
<sequence length="355" mass="39625">MTDIDSATDVREGEALDAAALTAYCREHAPELVPAAGDIEVRQFPGGASNLTYLLVVDGAEYVLRRPPFGSNVASAHDMGREYGVLSRLHAVFDPAPRPILHCTDESVIGAEFYIMARLRGVILRRDLPADVELSKAGAARLCEQLLDVQAALHTTDVDAAGMADFGRPEGYIERQIGGWNKRYRNARTDDVADCETIMDWLDARMPDVQRRAIIHNDYKLDNVVFDADLTRIVGVLDWEMATVGDPVMDFGCSMAYWVQADDPQPLIDIRMGPTQLPGMLTRDEMLARYREKTGFAIDDWPFYRVFGLFRLAAILQQIYKRYVEGKTQDERFAGFGQAVNVLAAQCEREIRAAA</sequence>
<accession>A0A423PEL2</accession>
<evidence type="ECO:0000313" key="3">
    <source>
        <dbReference type="Proteomes" id="UP000283993"/>
    </source>
</evidence>
<keyword evidence="2" id="KW-0808">Transferase</keyword>
<evidence type="ECO:0000259" key="1">
    <source>
        <dbReference type="Pfam" id="PF01636"/>
    </source>
</evidence>
<dbReference type="AlphaFoldDB" id="A0A423PEL2"/>
<dbReference type="InterPro" id="IPR002575">
    <property type="entry name" value="Aminoglycoside_PTrfase"/>
</dbReference>
<dbReference type="Proteomes" id="UP000283993">
    <property type="component" value="Unassembled WGS sequence"/>
</dbReference>
<evidence type="ECO:0000313" key="2">
    <source>
        <dbReference type="EMBL" id="ROO24027.1"/>
    </source>
</evidence>
<dbReference type="InterPro" id="IPR041726">
    <property type="entry name" value="ACAD10_11_N"/>
</dbReference>
<organism evidence="2 3">
    <name type="scientific">Salinisphaera orenii MK-B5</name>
    <dbReference type="NCBI Taxonomy" id="856730"/>
    <lineage>
        <taxon>Bacteria</taxon>
        <taxon>Pseudomonadati</taxon>
        <taxon>Pseudomonadota</taxon>
        <taxon>Gammaproteobacteria</taxon>
        <taxon>Salinisphaerales</taxon>
        <taxon>Salinisphaeraceae</taxon>
        <taxon>Salinisphaera</taxon>
    </lineage>
</organism>
<name>A0A423PEL2_9GAMM</name>